<keyword evidence="3 5" id="KW-1133">Transmembrane helix</keyword>
<sequence>MSEKLLIGRTIDTGSWVHSLDPRAKMIAMMLYVVIIIMSNTWLEMVSVLIFSIAVIASTRISLKYYVKAAKPLWILMVFIFLVQCLKVEDKNGIVLLSIGSWNLYFEGFRLGLFAVLRMVFLVTFTAILTFTTTPGRLNQGLEGVLKPLHWIKVSPDRLTLMISIALRFIPTILEETQIILKAQASRGADLKELPWKEKGKMLVSLLVPVTVGAFRRAEDLVHSMEARGFRVREPRSKYHRLTWRRRDTVFIAIFIMVLIAVGWMSNSGSGNIWTLT</sequence>
<evidence type="ECO:0000256" key="1">
    <source>
        <dbReference type="ARBA" id="ARBA00004141"/>
    </source>
</evidence>
<dbReference type="Proteomes" id="UP000077134">
    <property type="component" value="Unassembled WGS sequence"/>
</dbReference>
<dbReference type="Pfam" id="PF02361">
    <property type="entry name" value="CbiQ"/>
    <property type="match status" value="1"/>
</dbReference>
<dbReference type="AlphaFoldDB" id="A0A167BSR6"/>
<feature type="transmembrane region" description="Helical" evidence="5">
    <location>
        <begin position="109"/>
        <end position="131"/>
    </location>
</feature>
<evidence type="ECO:0000313" key="7">
    <source>
        <dbReference type="Proteomes" id="UP000077134"/>
    </source>
</evidence>
<keyword evidence="7" id="KW-1185">Reference proteome</keyword>
<dbReference type="GO" id="GO:0005886">
    <property type="term" value="C:plasma membrane"/>
    <property type="evidence" value="ECO:0007669"/>
    <property type="project" value="TreeGrafter"/>
</dbReference>
<evidence type="ECO:0000256" key="5">
    <source>
        <dbReference type="SAM" id="Phobius"/>
    </source>
</evidence>
<protein>
    <submittedName>
        <fullName evidence="6">Cobalt transporter</fullName>
    </submittedName>
</protein>
<accession>A0A167BSR6</accession>
<comment type="subcellular location">
    <subcellularLocation>
        <location evidence="1">Membrane</location>
        <topology evidence="1">Multi-pass membrane protein</topology>
    </subcellularLocation>
</comment>
<evidence type="ECO:0000256" key="2">
    <source>
        <dbReference type="ARBA" id="ARBA00022692"/>
    </source>
</evidence>
<dbReference type="EMBL" id="LSFN01000035">
    <property type="protein sequence ID" value="OAB72404.1"/>
    <property type="molecule type" value="Genomic_DNA"/>
</dbReference>
<gene>
    <name evidence="6" type="ORF">PNBC_16005</name>
</gene>
<dbReference type="KEGG" id="pcx:LPB68_09560"/>
<feature type="transmembrane region" description="Helical" evidence="5">
    <location>
        <begin position="69"/>
        <end position="89"/>
    </location>
</feature>
<dbReference type="InterPro" id="IPR003339">
    <property type="entry name" value="ABC/ECF_trnsptr_transmembrane"/>
</dbReference>
<dbReference type="OrthoDB" id="8075495at2"/>
<feature type="transmembrane region" description="Helical" evidence="5">
    <location>
        <begin position="29"/>
        <end position="57"/>
    </location>
</feature>
<organism evidence="6 7">
    <name type="scientific">Paenibacillus crassostreae</name>
    <dbReference type="NCBI Taxonomy" id="1763538"/>
    <lineage>
        <taxon>Bacteria</taxon>
        <taxon>Bacillati</taxon>
        <taxon>Bacillota</taxon>
        <taxon>Bacilli</taxon>
        <taxon>Bacillales</taxon>
        <taxon>Paenibacillaceae</taxon>
        <taxon>Paenibacillus</taxon>
    </lineage>
</organism>
<reference evidence="6 7" key="1">
    <citation type="submission" date="2016-02" db="EMBL/GenBank/DDBJ databases">
        <title>Paenibacillus sp. LPB0068, isolated from Crassostrea gigas.</title>
        <authorList>
            <person name="Shin S.-K."/>
            <person name="Yi H."/>
        </authorList>
    </citation>
    <scope>NUCLEOTIDE SEQUENCE [LARGE SCALE GENOMIC DNA]</scope>
    <source>
        <strain evidence="6 7">LPB0068</strain>
    </source>
</reference>
<keyword evidence="4 5" id="KW-0472">Membrane</keyword>
<proteinExistence type="predicted"/>
<dbReference type="PANTHER" id="PTHR33514:SF13">
    <property type="entry name" value="PROTEIN ABCI12, CHLOROPLASTIC"/>
    <property type="match status" value="1"/>
</dbReference>
<evidence type="ECO:0000313" key="6">
    <source>
        <dbReference type="EMBL" id="OAB72404.1"/>
    </source>
</evidence>
<dbReference type="RefSeq" id="WP_068659896.1">
    <property type="nucleotide sequence ID" value="NZ_CP017770.1"/>
</dbReference>
<evidence type="ECO:0000256" key="3">
    <source>
        <dbReference type="ARBA" id="ARBA00022989"/>
    </source>
</evidence>
<dbReference type="STRING" id="1763538.LPB68_09560"/>
<keyword evidence="2 5" id="KW-0812">Transmembrane</keyword>
<feature type="transmembrane region" description="Helical" evidence="5">
    <location>
        <begin position="249"/>
        <end position="266"/>
    </location>
</feature>
<dbReference type="PANTHER" id="PTHR33514">
    <property type="entry name" value="PROTEIN ABCI12, CHLOROPLASTIC"/>
    <property type="match status" value="1"/>
</dbReference>
<evidence type="ECO:0000256" key="4">
    <source>
        <dbReference type="ARBA" id="ARBA00023136"/>
    </source>
</evidence>
<name>A0A167BSR6_9BACL</name>
<dbReference type="CDD" id="cd16914">
    <property type="entry name" value="EcfT"/>
    <property type="match status" value="1"/>
</dbReference>
<comment type="caution">
    <text evidence="6">The sequence shown here is derived from an EMBL/GenBank/DDBJ whole genome shotgun (WGS) entry which is preliminary data.</text>
</comment>